<dbReference type="InterPro" id="IPR051534">
    <property type="entry name" value="CBASS_pafABC_assoc_protein"/>
</dbReference>
<dbReference type="EMBL" id="BMYD01000002">
    <property type="protein sequence ID" value="GHA78907.1"/>
    <property type="molecule type" value="Genomic_DNA"/>
</dbReference>
<dbReference type="RefSeq" id="WP_189455083.1">
    <property type="nucleotide sequence ID" value="NZ_BMYD01000002.1"/>
</dbReference>
<keyword evidence="4" id="KW-1185">Reference proteome</keyword>
<name>A0A918SZQ0_9GAMM</name>
<dbReference type="Pfam" id="PF13280">
    <property type="entry name" value="WYL"/>
    <property type="match status" value="1"/>
</dbReference>
<keyword evidence="3" id="KW-0238">DNA-binding</keyword>
<dbReference type="AlphaFoldDB" id="A0A918SZQ0"/>
<accession>A0A918SZQ0</accession>
<evidence type="ECO:0000313" key="4">
    <source>
        <dbReference type="Proteomes" id="UP000646426"/>
    </source>
</evidence>
<protein>
    <submittedName>
        <fullName evidence="3">DNA-binding transcriptional regulator</fullName>
    </submittedName>
</protein>
<gene>
    <name evidence="3" type="ORF">GCM10007067_15410</name>
</gene>
<feature type="domain" description="WYL" evidence="2">
    <location>
        <begin position="140"/>
        <end position="204"/>
    </location>
</feature>
<dbReference type="Pfam" id="PF08279">
    <property type="entry name" value="HTH_11"/>
    <property type="match status" value="1"/>
</dbReference>
<comment type="caution">
    <text evidence="3">The sequence shown here is derived from an EMBL/GenBank/DDBJ whole genome shotgun (WGS) entry which is preliminary data.</text>
</comment>
<dbReference type="InterPro" id="IPR013196">
    <property type="entry name" value="HTH_11"/>
</dbReference>
<dbReference type="PANTHER" id="PTHR34580">
    <property type="match status" value="1"/>
</dbReference>
<dbReference type="InterPro" id="IPR026881">
    <property type="entry name" value="WYL_dom"/>
</dbReference>
<evidence type="ECO:0000259" key="1">
    <source>
        <dbReference type="Pfam" id="PF08279"/>
    </source>
</evidence>
<feature type="domain" description="Helix-turn-helix type 11" evidence="1">
    <location>
        <begin position="6"/>
        <end position="59"/>
    </location>
</feature>
<dbReference type="PANTHER" id="PTHR34580:SF3">
    <property type="entry name" value="PROTEIN PAFB"/>
    <property type="match status" value="1"/>
</dbReference>
<sequence>MRRADRLFLLVNALRGRRRAVPARVLADDLGVSLRTVYRDVADLQRSGIPIEGEPGVGYMLRKGADLPPLAFDAEELEALIVGIRFARAFAGGRLGDASMRALLKIEAVVPPEVYARARRIAILAPGGRGERSAAFSASLDRFNLAIAERSLLRVRYVRAGDEETTRVIEPLCVLFWGGSWTLAGWCRLRGDFRQFRLDRIRECAPTGETYAPDPTRGFDALMRRFDVQACEQAQQALGAAMGGEWAT</sequence>
<evidence type="ECO:0000313" key="3">
    <source>
        <dbReference type="EMBL" id="GHA78907.1"/>
    </source>
</evidence>
<dbReference type="SUPFAM" id="SSF46785">
    <property type="entry name" value="Winged helix' DNA-binding domain"/>
    <property type="match status" value="1"/>
</dbReference>
<dbReference type="Proteomes" id="UP000646426">
    <property type="component" value="Unassembled WGS sequence"/>
</dbReference>
<dbReference type="GO" id="GO:0003677">
    <property type="term" value="F:DNA binding"/>
    <property type="evidence" value="ECO:0007669"/>
    <property type="project" value="UniProtKB-KW"/>
</dbReference>
<organism evidence="3 4">
    <name type="scientific">Cognatilysobacter bugurensis</name>
    <dbReference type="NCBI Taxonomy" id="543356"/>
    <lineage>
        <taxon>Bacteria</taxon>
        <taxon>Pseudomonadati</taxon>
        <taxon>Pseudomonadota</taxon>
        <taxon>Gammaproteobacteria</taxon>
        <taxon>Lysobacterales</taxon>
        <taxon>Lysobacteraceae</taxon>
        <taxon>Cognatilysobacter</taxon>
    </lineage>
</organism>
<dbReference type="InterPro" id="IPR036388">
    <property type="entry name" value="WH-like_DNA-bd_sf"/>
</dbReference>
<dbReference type="Gene3D" id="1.10.10.10">
    <property type="entry name" value="Winged helix-like DNA-binding domain superfamily/Winged helix DNA-binding domain"/>
    <property type="match status" value="1"/>
</dbReference>
<proteinExistence type="predicted"/>
<reference evidence="3" key="2">
    <citation type="submission" date="2020-09" db="EMBL/GenBank/DDBJ databases">
        <authorList>
            <person name="Sun Q."/>
            <person name="Kim S."/>
        </authorList>
    </citation>
    <scope>NUCLEOTIDE SEQUENCE</scope>
    <source>
        <strain evidence="3">KCTC 23077</strain>
    </source>
</reference>
<dbReference type="PROSITE" id="PS52050">
    <property type="entry name" value="WYL"/>
    <property type="match status" value="1"/>
</dbReference>
<evidence type="ECO:0000259" key="2">
    <source>
        <dbReference type="Pfam" id="PF13280"/>
    </source>
</evidence>
<dbReference type="InterPro" id="IPR036390">
    <property type="entry name" value="WH_DNA-bd_sf"/>
</dbReference>
<reference evidence="3" key="1">
    <citation type="journal article" date="2014" name="Int. J. Syst. Evol. Microbiol.">
        <title>Complete genome sequence of Corynebacterium casei LMG S-19264T (=DSM 44701T), isolated from a smear-ripened cheese.</title>
        <authorList>
            <consortium name="US DOE Joint Genome Institute (JGI-PGF)"/>
            <person name="Walter F."/>
            <person name="Albersmeier A."/>
            <person name="Kalinowski J."/>
            <person name="Ruckert C."/>
        </authorList>
    </citation>
    <scope>NUCLEOTIDE SEQUENCE</scope>
    <source>
        <strain evidence="3">KCTC 23077</strain>
    </source>
</reference>